<gene>
    <name evidence="6" type="primary">emrK</name>
    <name evidence="6" type="ORF">AQS8620_01739</name>
</gene>
<feature type="region of interest" description="Disordered" evidence="2">
    <location>
        <begin position="1"/>
        <end position="25"/>
    </location>
</feature>
<evidence type="ECO:0000259" key="4">
    <source>
        <dbReference type="Pfam" id="PF25917"/>
    </source>
</evidence>
<keyword evidence="3" id="KW-1133">Transmembrane helix</keyword>
<accession>A0A1Y5SRS3</accession>
<feature type="domain" description="Multidrug resistance protein MdtA-like barrel-sandwich hybrid" evidence="4">
    <location>
        <begin position="70"/>
        <end position="265"/>
    </location>
</feature>
<evidence type="ECO:0000259" key="5">
    <source>
        <dbReference type="Pfam" id="PF25963"/>
    </source>
</evidence>
<proteinExistence type="predicted"/>
<sequence>MSQPQRISPVPPEQDTAVPPAQKPKSRKKAILMGVALVVLAGIGFEGYKWWTDGRFMVETDDAYVTADIAIVSSRILGYVASVDVDANDHVTKGQVIATLDNGDYQIALETAQSQFDSAGDTLARIDAQVQAAQAAVEQAEAARDAAQTTLDNATTARDRASSLAKSKIASQATLDDANATFATANANFVSAKSAVTSANAQVAVIKAERAEEVSAQHELKLAVDQAQRNLNYTELRAPFDGIISNLALEEGDLVSAGTRLAAVVPDHGLYIEANFKETQMEGVLAGSKVHVTLDALPDHEFEGEVASTAPATGSVFSLLPADNATGNFTKIVQRVPVRISLPDSVVQTGQLRAGLSAIVTVDSRTAPADATTVTAQETTAAAPADTLAE</sequence>
<dbReference type="AlphaFoldDB" id="A0A1Y5SRS3"/>
<name>A0A1Y5SRS3_9RHOB</name>
<dbReference type="InterPro" id="IPR050739">
    <property type="entry name" value="MFP"/>
</dbReference>
<dbReference type="InterPro" id="IPR058634">
    <property type="entry name" value="AaeA-lik-b-barrel"/>
</dbReference>
<dbReference type="OrthoDB" id="9811754at2"/>
<dbReference type="PANTHER" id="PTHR30386:SF24">
    <property type="entry name" value="MULTIDRUG RESISTANCE EFFLUX PUMP"/>
    <property type="match status" value="1"/>
</dbReference>
<protein>
    <submittedName>
        <fullName evidence="6">Putative multidrug resistance protein EmrK</fullName>
    </submittedName>
</protein>
<evidence type="ECO:0000256" key="2">
    <source>
        <dbReference type="SAM" id="MobiDB-lite"/>
    </source>
</evidence>
<dbReference type="EMBL" id="FWFS01000006">
    <property type="protein sequence ID" value="SLN43730.1"/>
    <property type="molecule type" value="Genomic_DNA"/>
</dbReference>
<evidence type="ECO:0000256" key="1">
    <source>
        <dbReference type="SAM" id="Coils"/>
    </source>
</evidence>
<dbReference type="Gene3D" id="2.40.30.170">
    <property type="match status" value="1"/>
</dbReference>
<evidence type="ECO:0000313" key="6">
    <source>
        <dbReference type="EMBL" id="SLN43730.1"/>
    </source>
</evidence>
<dbReference type="Gene3D" id="1.10.287.470">
    <property type="entry name" value="Helix hairpin bin"/>
    <property type="match status" value="1"/>
</dbReference>
<dbReference type="GO" id="GO:0055085">
    <property type="term" value="P:transmembrane transport"/>
    <property type="evidence" value="ECO:0007669"/>
    <property type="project" value="InterPro"/>
</dbReference>
<feature type="domain" description="p-hydroxybenzoic acid efflux pump subunit AaeA-like beta-barrel" evidence="5">
    <location>
        <begin position="270"/>
        <end position="362"/>
    </location>
</feature>
<keyword evidence="1" id="KW-0175">Coiled coil</keyword>
<dbReference type="SUPFAM" id="SSF111369">
    <property type="entry name" value="HlyD-like secretion proteins"/>
    <property type="match status" value="2"/>
</dbReference>
<keyword evidence="7" id="KW-1185">Reference proteome</keyword>
<evidence type="ECO:0000313" key="7">
    <source>
        <dbReference type="Proteomes" id="UP000193862"/>
    </source>
</evidence>
<keyword evidence="3" id="KW-0472">Membrane</keyword>
<organism evidence="6 7">
    <name type="scientific">Aquimixticola soesokkakensis</name>
    <dbReference type="NCBI Taxonomy" id="1519096"/>
    <lineage>
        <taxon>Bacteria</taxon>
        <taxon>Pseudomonadati</taxon>
        <taxon>Pseudomonadota</taxon>
        <taxon>Alphaproteobacteria</taxon>
        <taxon>Rhodobacterales</taxon>
        <taxon>Paracoccaceae</taxon>
        <taxon>Aquimixticola</taxon>
    </lineage>
</organism>
<dbReference type="Pfam" id="PF25963">
    <property type="entry name" value="Beta-barrel_AAEA"/>
    <property type="match status" value="1"/>
</dbReference>
<dbReference type="Pfam" id="PF25917">
    <property type="entry name" value="BSH_RND"/>
    <property type="match status" value="1"/>
</dbReference>
<dbReference type="RefSeq" id="WP_085836455.1">
    <property type="nucleotide sequence ID" value="NZ_FWFS01000006.1"/>
</dbReference>
<feature type="region of interest" description="Disordered" evidence="2">
    <location>
        <begin position="369"/>
        <end position="390"/>
    </location>
</feature>
<feature type="transmembrane region" description="Helical" evidence="3">
    <location>
        <begin position="30"/>
        <end position="51"/>
    </location>
</feature>
<keyword evidence="3" id="KW-0812">Transmembrane</keyword>
<dbReference type="PANTHER" id="PTHR30386">
    <property type="entry name" value="MEMBRANE FUSION SUBUNIT OF EMRAB-TOLC MULTIDRUG EFFLUX PUMP"/>
    <property type="match status" value="1"/>
</dbReference>
<reference evidence="6 7" key="1">
    <citation type="submission" date="2017-03" db="EMBL/GenBank/DDBJ databases">
        <authorList>
            <person name="Afonso C.L."/>
            <person name="Miller P.J."/>
            <person name="Scott M.A."/>
            <person name="Spackman E."/>
            <person name="Goraichik I."/>
            <person name="Dimitrov K.M."/>
            <person name="Suarez D.L."/>
            <person name="Swayne D.E."/>
        </authorList>
    </citation>
    <scope>NUCLEOTIDE SEQUENCE [LARGE SCALE GENOMIC DNA]</scope>
    <source>
        <strain evidence="6 7">CECT 8620</strain>
    </source>
</reference>
<dbReference type="Proteomes" id="UP000193862">
    <property type="component" value="Unassembled WGS sequence"/>
</dbReference>
<feature type="coiled-coil region" evidence="1">
    <location>
        <begin position="123"/>
        <end position="157"/>
    </location>
</feature>
<dbReference type="InterPro" id="IPR058625">
    <property type="entry name" value="MdtA-like_BSH"/>
</dbReference>
<dbReference type="Gene3D" id="2.40.50.100">
    <property type="match status" value="2"/>
</dbReference>
<evidence type="ECO:0000256" key="3">
    <source>
        <dbReference type="SAM" id="Phobius"/>
    </source>
</evidence>